<feature type="domain" description="Mur ligase central" evidence="10">
    <location>
        <begin position="114"/>
        <end position="285"/>
    </location>
</feature>
<dbReference type="AlphaFoldDB" id="A0A3M8Q779"/>
<dbReference type="HAMAP" id="MF_00639">
    <property type="entry name" value="MurD"/>
    <property type="match status" value="1"/>
</dbReference>
<evidence type="ECO:0000313" key="12">
    <source>
        <dbReference type="Proteomes" id="UP000280507"/>
    </source>
</evidence>
<comment type="subcellular location">
    <subcellularLocation>
        <location evidence="1 7 8">Cytoplasm</location>
    </subcellularLocation>
</comment>
<keyword evidence="7 8" id="KW-0961">Cell wall biogenesis/degradation</keyword>
<evidence type="ECO:0000259" key="9">
    <source>
        <dbReference type="Pfam" id="PF02875"/>
    </source>
</evidence>
<gene>
    <name evidence="7" type="primary">murD</name>
    <name evidence="11" type="ORF">EBI00_03145</name>
</gene>
<reference evidence="11 12" key="1">
    <citation type="journal article" date="2012" name="Int. J. Syst. Evol. Microbiol.">
        <title>Marinomonas hwangdonensis sp. nov., isolated from seawater.</title>
        <authorList>
            <person name="Jung Y.T."/>
            <person name="Oh T.K."/>
            <person name="Yoon J.H."/>
        </authorList>
    </citation>
    <scope>NUCLEOTIDE SEQUENCE [LARGE SCALE GENOMIC DNA]</scope>
    <source>
        <strain evidence="11 12">HDW-15</strain>
    </source>
</reference>
<dbReference type="Pfam" id="PF02875">
    <property type="entry name" value="Mur_ligase_C"/>
    <property type="match status" value="1"/>
</dbReference>
<dbReference type="InterPro" id="IPR004101">
    <property type="entry name" value="Mur_ligase_C"/>
</dbReference>
<dbReference type="EMBL" id="RIZG01000002">
    <property type="protein sequence ID" value="RNF51939.1"/>
    <property type="molecule type" value="Genomic_DNA"/>
</dbReference>
<comment type="function">
    <text evidence="7 8">Cell wall formation. Catalyzes the addition of glutamate to the nucleotide precursor UDP-N-acetylmuramoyl-L-alanine (UMA).</text>
</comment>
<dbReference type="RefSeq" id="WP_123094488.1">
    <property type="nucleotide sequence ID" value="NZ_RIZG01000002.1"/>
</dbReference>
<keyword evidence="4 7" id="KW-0436">Ligase</keyword>
<comment type="caution">
    <text evidence="11">The sequence shown here is derived from an EMBL/GenBank/DDBJ whole genome shotgun (WGS) entry which is preliminary data.</text>
</comment>
<keyword evidence="3 7" id="KW-0963">Cytoplasm</keyword>
<dbReference type="GO" id="GO:0009252">
    <property type="term" value="P:peptidoglycan biosynthetic process"/>
    <property type="evidence" value="ECO:0007669"/>
    <property type="project" value="UniProtKB-UniRule"/>
</dbReference>
<dbReference type="GO" id="GO:0051301">
    <property type="term" value="P:cell division"/>
    <property type="evidence" value="ECO:0007669"/>
    <property type="project" value="UniProtKB-KW"/>
</dbReference>
<keyword evidence="7 8" id="KW-0573">Peptidoglycan synthesis</keyword>
<protein>
    <recommendedName>
        <fullName evidence="7 8">UDP-N-acetylmuramoylalanine--D-glutamate ligase</fullName>
        <ecNumber evidence="7 8">6.3.2.9</ecNumber>
    </recommendedName>
    <alternativeName>
        <fullName evidence="7">D-glutamic acid-adding enzyme</fullName>
    </alternativeName>
    <alternativeName>
        <fullName evidence="7">UDP-N-acetylmuramoyl-L-alanyl-D-glutamate synthetase</fullName>
    </alternativeName>
</protein>
<dbReference type="SUPFAM" id="SSF53244">
    <property type="entry name" value="MurD-like peptide ligases, peptide-binding domain"/>
    <property type="match status" value="1"/>
</dbReference>
<keyword evidence="12" id="KW-1185">Reference proteome</keyword>
<comment type="pathway">
    <text evidence="2 7 8">Cell wall biogenesis; peptidoglycan biosynthesis.</text>
</comment>
<evidence type="ECO:0000256" key="8">
    <source>
        <dbReference type="RuleBase" id="RU003664"/>
    </source>
</evidence>
<dbReference type="GO" id="GO:0071555">
    <property type="term" value="P:cell wall organization"/>
    <property type="evidence" value="ECO:0007669"/>
    <property type="project" value="UniProtKB-KW"/>
</dbReference>
<keyword evidence="7 8" id="KW-0131">Cell cycle</keyword>
<dbReference type="GO" id="GO:0005737">
    <property type="term" value="C:cytoplasm"/>
    <property type="evidence" value="ECO:0007669"/>
    <property type="project" value="UniProtKB-SubCell"/>
</dbReference>
<organism evidence="11 12">
    <name type="scientific">Marinomonas hwangdonensis</name>
    <dbReference type="NCBI Taxonomy" id="1053647"/>
    <lineage>
        <taxon>Bacteria</taxon>
        <taxon>Pseudomonadati</taxon>
        <taxon>Pseudomonadota</taxon>
        <taxon>Gammaproteobacteria</taxon>
        <taxon>Oceanospirillales</taxon>
        <taxon>Oceanospirillaceae</taxon>
        <taxon>Marinomonas</taxon>
    </lineage>
</organism>
<keyword evidence="7 8" id="KW-0133">Cell shape</keyword>
<dbReference type="Gene3D" id="3.40.50.720">
    <property type="entry name" value="NAD(P)-binding Rossmann-like Domain"/>
    <property type="match status" value="1"/>
</dbReference>
<dbReference type="PANTHER" id="PTHR43692">
    <property type="entry name" value="UDP-N-ACETYLMURAMOYLALANINE--D-GLUTAMATE LIGASE"/>
    <property type="match status" value="1"/>
</dbReference>
<name>A0A3M8Q779_9GAMM</name>
<dbReference type="InterPro" id="IPR013221">
    <property type="entry name" value="Mur_ligase_cen"/>
</dbReference>
<dbReference type="SUPFAM" id="SSF53623">
    <property type="entry name" value="MurD-like peptide ligases, catalytic domain"/>
    <property type="match status" value="1"/>
</dbReference>
<dbReference type="Proteomes" id="UP000280507">
    <property type="component" value="Unassembled WGS sequence"/>
</dbReference>
<dbReference type="OrthoDB" id="9809796at2"/>
<evidence type="ECO:0000256" key="7">
    <source>
        <dbReference type="HAMAP-Rule" id="MF_00639"/>
    </source>
</evidence>
<evidence type="ECO:0000256" key="5">
    <source>
        <dbReference type="ARBA" id="ARBA00022741"/>
    </source>
</evidence>
<dbReference type="InterPro" id="IPR036565">
    <property type="entry name" value="Mur-like_cat_sf"/>
</dbReference>
<dbReference type="Pfam" id="PF21799">
    <property type="entry name" value="MurD-like_N"/>
    <property type="match status" value="1"/>
</dbReference>
<dbReference type="NCBIfam" id="TIGR01087">
    <property type="entry name" value="murD"/>
    <property type="match status" value="1"/>
</dbReference>
<dbReference type="GO" id="GO:0005524">
    <property type="term" value="F:ATP binding"/>
    <property type="evidence" value="ECO:0007669"/>
    <property type="project" value="UniProtKB-UniRule"/>
</dbReference>
<dbReference type="InterPro" id="IPR036615">
    <property type="entry name" value="Mur_ligase_C_dom_sf"/>
</dbReference>
<dbReference type="SUPFAM" id="SSF51984">
    <property type="entry name" value="MurCD N-terminal domain"/>
    <property type="match status" value="1"/>
</dbReference>
<keyword evidence="6 7" id="KW-0067">ATP-binding</keyword>
<comment type="similarity">
    <text evidence="7">Belongs to the MurCDEF family.</text>
</comment>
<dbReference type="EC" id="6.3.2.9" evidence="7 8"/>
<dbReference type="UniPathway" id="UPA00219"/>
<feature type="domain" description="Mur ligase C-terminal" evidence="9">
    <location>
        <begin position="310"/>
        <end position="426"/>
    </location>
</feature>
<comment type="catalytic activity">
    <reaction evidence="7 8">
        <text>UDP-N-acetyl-alpha-D-muramoyl-L-alanine + D-glutamate + ATP = UDP-N-acetyl-alpha-D-muramoyl-L-alanyl-D-glutamate + ADP + phosphate + H(+)</text>
        <dbReference type="Rhea" id="RHEA:16429"/>
        <dbReference type="ChEBI" id="CHEBI:15378"/>
        <dbReference type="ChEBI" id="CHEBI:29986"/>
        <dbReference type="ChEBI" id="CHEBI:30616"/>
        <dbReference type="ChEBI" id="CHEBI:43474"/>
        <dbReference type="ChEBI" id="CHEBI:83898"/>
        <dbReference type="ChEBI" id="CHEBI:83900"/>
        <dbReference type="ChEBI" id="CHEBI:456216"/>
        <dbReference type="EC" id="6.3.2.9"/>
    </reaction>
</comment>
<evidence type="ECO:0000313" key="11">
    <source>
        <dbReference type="EMBL" id="RNF51939.1"/>
    </source>
</evidence>
<dbReference type="GO" id="GO:0008764">
    <property type="term" value="F:UDP-N-acetylmuramoylalanine-D-glutamate ligase activity"/>
    <property type="evidence" value="ECO:0007669"/>
    <property type="project" value="UniProtKB-UniRule"/>
</dbReference>
<dbReference type="InterPro" id="IPR005762">
    <property type="entry name" value="MurD"/>
</dbReference>
<keyword evidence="5 7" id="KW-0547">Nucleotide-binding</keyword>
<accession>A0A3M8Q779</accession>
<evidence type="ECO:0000256" key="6">
    <source>
        <dbReference type="ARBA" id="ARBA00022840"/>
    </source>
</evidence>
<evidence type="ECO:0000259" key="10">
    <source>
        <dbReference type="Pfam" id="PF08245"/>
    </source>
</evidence>
<dbReference type="PANTHER" id="PTHR43692:SF1">
    <property type="entry name" value="UDP-N-ACETYLMURAMOYLALANINE--D-GLUTAMATE LIGASE"/>
    <property type="match status" value="1"/>
</dbReference>
<evidence type="ECO:0000256" key="3">
    <source>
        <dbReference type="ARBA" id="ARBA00022490"/>
    </source>
</evidence>
<dbReference type="Pfam" id="PF08245">
    <property type="entry name" value="Mur_ligase_M"/>
    <property type="match status" value="1"/>
</dbReference>
<evidence type="ECO:0000256" key="2">
    <source>
        <dbReference type="ARBA" id="ARBA00004752"/>
    </source>
</evidence>
<dbReference type="GO" id="GO:0008360">
    <property type="term" value="P:regulation of cell shape"/>
    <property type="evidence" value="ECO:0007669"/>
    <property type="project" value="UniProtKB-KW"/>
</dbReference>
<evidence type="ECO:0000256" key="1">
    <source>
        <dbReference type="ARBA" id="ARBA00004496"/>
    </source>
</evidence>
<sequence>MSLIGSDRVRAVVGLGATGLSCVRFLASKGIEFYVVDSRDNPPGLEQAKEYCPEARIFAGDLNILETLGVTELFVSPGIPLSTPVLSRLAEQGVAMRGDIDLFCDYVDAPFVAITGSNAKSTVTTLVALLLQACGKKAKAGGNLGLPALDLLEANTDFYVLELSSFQLETTPALKADLACLLNVSEDHMDRYKDLYEYQRVKQRVYRGCKAAVCNKQDILTAPLLPEGVPVRAFTTKSPDLKEFGLLKDSEGSWLCRGVERLYHTSDIALKGAHNYANILASLAMLELLGVDVKSAGVAQVLKTFCGLPHRCQTVRVHDKVTYVNDSKGTNVGATLAALQGLGTSNRKNILLIAGGEGKGADFKALAKPVADFVRVVYLFGKDAARIADVVPKGTEVKLLESLDQIVSSVDQDGQEGDIVLFSPACASLDMYKNYEARGDHFAQLVNALLVNKL</sequence>
<proteinExistence type="inferred from homology"/>
<evidence type="ECO:0000256" key="4">
    <source>
        <dbReference type="ARBA" id="ARBA00022598"/>
    </source>
</evidence>
<feature type="binding site" evidence="7">
    <location>
        <begin position="116"/>
        <end position="122"/>
    </location>
    <ligand>
        <name>ATP</name>
        <dbReference type="ChEBI" id="CHEBI:30616"/>
    </ligand>
</feature>
<dbReference type="Gene3D" id="3.90.190.20">
    <property type="entry name" value="Mur ligase, C-terminal domain"/>
    <property type="match status" value="1"/>
</dbReference>
<keyword evidence="7 8" id="KW-0132">Cell division</keyword>
<dbReference type="Gene3D" id="3.40.1190.10">
    <property type="entry name" value="Mur-like, catalytic domain"/>
    <property type="match status" value="1"/>
</dbReference>